<dbReference type="EMBL" id="CZCU02000138">
    <property type="protein sequence ID" value="VXD19222.1"/>
    <property type="molecule type" value="Genomic_DNA"/>
</dbReference>
<reference evidence="2" key="1">
    <citation type="submission" date="2019-10" db="EMBL/GenBank/DDBJ databases">
        <authorList>
            <consortium name="Genoscope - CEA"/>
            <person name="William W."/>
        </authorList>
    </citation>
    <scope>NUCLEOTIDE SEQUENCE [LARGE SCALE GENOMIC DNA]</scope>
    <source>
        <strain evidence="2">BBR_PRJEB10992</strain>
    </source>
</reference>
<keyword evidence="3" id="KW-1185">Reference proteome</keyword>
<feature type="transmembrane region" description="Helical" evidence="1">
    <location>
        <begin position="12"/>
        <end position="30"/>
    </location>
</feature>
<dbReference type="AlphaFoldDB" id="A0A7Z9BRH5"/>
<accession>A0A7Z9BRH5</accession>
<protein>
    <recommendedName>
        <fullName evidence="4">EamA domain-containing protein</fullName>
    </recommendedName>
</protein>
<feature type="transmembrane region" description="Helical" evidence="1">
    <location>
        <begin position="42"/>
        <end position="64"/>
    </location>
</feature>
<organism evidence="2 3">
    <name type="scientific">Planktothrix serta PCC 8927</name>
    <dbReference type="NCBI Taxonomy" id="671068"/>
    <lineage>
        <taxon>Bacteria</taxon>
        <taxon>Bacillati</taxon>
        <taxon>Cyanobacteriota</taxon>
        <taxon>Cyanophyceae</taxon>
        <taxon>Oscillatoriophycideae</taxon>
        <taxon>Oscillatoriales</taxon>
        <taxon>Microcoleaceae</taxon>
        <taxon>Planktothrix</taxon>
    </lineage>
</organism>
<gene>
    <name evidence="2" type="ORF">PL8927_620053</name>
</gene>
<feature type="transmembrane region" description="Helical" evidence="1">
    <location>
        <begin position="76"/>
        <end position="95"/>
    </location>
</feature>
<proteinExistence type="predicted"/>
<dbReference type="RefSeq" id="WP_083622336.1">
    <property type="nucleotide sequence ID" value="NZ_LR734871.1"/>
</dbReference>
<keyword evidence="1" id="KW-0812">Transmembrane</keyword>
<name>A0A7Z9BRH5_9CYAN</name>
<sequence>MRRFSSISPGLVWGVVIVGVMAISVGSILVRLTLNAAEQRGMGFSLVMAASRLSLASIILLPTGFKVQWRSLSPQALIYASAAGFCLAFHFATWIT</sequence>
<keyword evidence="1" id="KW-1133">Transmembrane helix</keyword>
<evidence type="ECO:0000313" key="3">
    <source>
        <dbReference type="Proteomes" id="UP000184550"/>
    </source>
</evidence>
<comment type="caution">
    <text evidence="2">The sequence shown here is derived from an EMBL/GenBank/DDBJ whole genome shotgun (WGS) entry which is preliminary data.</text>
</comment>
<dbReference type="Proteomes" id="UP000184550">
    <property type="component" value="Unassembled WGS sequence"/>
</dbReference>
<keyword evidence="1" id="KW-0472">Membrane</keyword>
<evidence type="ECO:0008006" key="4">
    <source>
        <dbReference type="Google" id="ProtNLM"/>
    </source>
</evidence>
<evidence type="ECO:0000256" key="1">
    <source>
        <dbReference type="SAM" id="Phobius"/>
    </source>
</evidence>
<evidence type="ECO:0000313" key="2">
    <source>
        <dbReference type="EMBL" id="VXD19222.1"/>
    </source>
</evidence>